<evidence type="ECO:0000256" key="1">
    <source>
        <dbReference type="ARBA" id="ARBA00022723"/>
    </source>
</evidence>
<comment type="subcellular location">
    <subcellularLocation>
        <location evidence="3">Nucleus</location>
    </subcellularLocation>
</comment>
<dbReference type="GO" id="GO:0005730">
    <property type="term" value="C:nucleolus"/>
    <property type="evidence" value="ECO:0000318"/>
    <property type="project" value="GO_Central"/>
</dbReference>
<dbReference type="GeneID" id="110799957"/>
<dbReference type="Gene3D" id="2.60.120.650">
    <property type="entry name" value="Cupin"/>
    <property type="match status" value="1"/>
</dbReference>
<comment type="function">
    <text evidence="3">Oxygenase that can act as both a histone lysine demethylase and a ribosomal histidine hydroxylase.</text>
</comment>
<keyword evidence="6" id="KW-1185">Reference proteome</keyword>
<keyword evidence="1 3" id="KW-0479">Metal-binding</keyword>
<protein>
    <recommendedName>
        <fullName evidence="3">Bifunctional lysine-specific demethylase and histidyl-hydroxylase</fullName>
        <ecNumber evidence="3">1.14.11.-</ecNumber>
    </recommendedName>
</protein>
<dbReference type="GO" id="GO:0051864">
    <property type="term" value="F:histone H3K36 demethylase activity"/>
    <property type="evidence" value="ECO:0000318"/>
    <property type="project" value="GO_Central"/>
</dbReference>
<dbReference type="SUPFAM" id="SSF51197">
    <property type="entry name" value="Clavaminate synthase-like"/>
    <property type="match status" value="1"/>
</dbReference>
<keyword evidence="3" id="KW-0539">Nucleus</keyword>
<feature type="region of interest" description="Disordered" evidence="4">
    <location>
        <begin position="1"/>
        <end position="20"/>
    </location>
</feature>
<comment type="cofactor">
    <cofactor evidence="3">
        <name>Fe(2+)</name>
        <dbReference type="ChEBI" id="CHEBI:29033"/>
    </cofactor>
    <text evidence="3">Binds 1 Fe(2+) ion per subunit.</text>
</comment>
<keyword evidence="3" id="KW-0805">Transcription regulation</keyword>
<dbReference type="GO" id="GO:0032453">
    <property type="term" value="F:histone H3K4 demethylase activity"/>
    <property type="evidence" value="ECO:0000318"/>
    <property type="project" value="GO_Central"/>
</dbReference>
<accession>A0A9R0K7W6</accession>
<reference evidence="7" key="2">
    <citation type="submission" date="2025-08" db="UniProtKB">
        <authorList>
            <consortium name="RefSeq"/>
        </authorList>
    </citation>
    <scope>IDENTIFICATION</scope>
    <source>
        <tissue evidence="7">Leaf</tissue>
    </source>
</reference>
<organism evidence="6 7">
    <name type="scientific">Spinacia oleracea</name>
    <name type="common">Spinach</name>
    <dbReference type="NCBI Taxonomy" id="3562"/>
    <lineage>
        <taxon>Eukaryota</taxon>
        <taxon>Viridiplantae</taxon>
        <taxon>Streptophyta</taxon>
        <taxon>Embryophyta</taxon>
        <taxon>Tracheophyta</taxon>
        <taxon>Spermatophyta</taxon>
        <taxon>Magnoliopsida</taxon>
        <taxon>eudicotyledons</taxon>
        <taxon>Gunneridae</taxon>
        <taxon>Pentapetalae</taxon>
        <taxon>Caryophyllales</taxon>
        <taxon>Chenopodiaceae</taxon>
        <taxon>Chenopodioideae</taxon>
        <taxon>Anserineae</taxon>
        <taxon>Spinacia</taxon>
    </lineage>
</organism>
<dbReference type="EC" id="1.14.11.-" evidence="3"/>
<keyword evidence="3" id="KW-0223">Dioxygenase</keyword>
<gene>
    <name evidence="7" type="primary">LOC110799957</name>
</gene>
<dbReference type="GO" id="GO:0005506">
    <property type="term" value="F:iron ion binding"/>
    <property type="evidence" value="ECO:0007669"/>
    <property type="project" value="UniProtKB-UniRule"/>
</dbReference>
<evidence type="ECO:0000256" key="4">
    <source>
        <dbReference type="SAM" id="MobiDB-lite"/>
    </source>
</evidence>
<keyword evidence="2 3" id="KW-0408">Iron</keyword>
<dbReference type="RefSeq" id="XP_021860933.2">
    <property type="nucleotide sequence ID" value="XM_022005241.2"/>
</dbReference>
<keyword evidence="3" id="KW-0560">Oxidoreductase</keyword>
<dbReference type="InterPro" id="IPR039994">
    <property type="entry name" value="NO66-like"/>
</dbReference>
<name>A0A9R0K7W6_SPIOL</name>
<dbReference type="AlphaFoldDB" id="A0A9R0K7W6"/>
<dbReference type="Pfam" id="PF08007">
    <property type="entry name" value="JmjC_2"/>
    <property type="match status" value="1"/>
</dbReference>
<evidence type="ECO:0000313" key="7">
    <source>
        <dbReference type="RefSeq" id="XP_021860933.2"/>
    </source>
</evidence>
<sequence length="779" mass="87455">MEPKKGSKRTKTRKKHPWQKKKNNPNIITLFSTTLAALKIPENPLSKPLILNSLIKFLHLLNPNSPSSSQSPLLSPILSLIPLLLHSNCGAIVCIAAKIVGAASLVSIEANERIAGDTEIVKGLVVNIFRAEKMEVKIALCNAVLDLSISSLGCQRLLELSGLNYIMLGFLQVQKPMVSSLYINLIENEGDIFLGVEHKQDETLLLLLNVAATLTNFCNSEQLKNIPRRLKEAILPYLRDIWSNLREQLLVSKFLKFFEVKCSYMSNITAKNLAESIFRLSMTAPALTHYIPSEAVIGQIFWPSLSSFMNFMMEHWESSPFLIRNQAKDLEMPKVDFSSFMHSLTCEEALPRFLSSILRGMVSCPPVALNEIDSLSLLNDVRDTLGSPIMYQQDIRVVKTNLHSKFEEHYFQEGSSSGIGTPISFSAQDILKCEAAFEEGYTIAVRGMEFRISSIAAVTREIASIFGQPSVGANLYVTPPNSQGLSCHYDDHCVFVCQLYGAKQWTVYPQPIVKLPRLYECLEVPPDLLVESRKILLKEGDVLYLPRGFAHEACTVTDLGASGNVNESSVHLTLAIEVESPFGWEGFAHIALYQWIQKKGPDSIACYASGMLAISVNILHVAIKLISSAEPVLRKACLVASSSLPTETENWFDKNQRAIFNIVTDKISELSSFADSFEFLQMAVERDDDPFHWLRWLEHLSGREEYARDFCYFTSDGICETLSFINQHKEDAEAAFAHVKSNFCNEVLFDDAKESFKTLHVLYKEARMRYMNGMLSLHY</sequence>
<keyword evidence="3" id="KW-0804">Transcription</keyword>
<dbReference type="InterPro" id="IPR003347">
    <property type="entry name" value="JmjC_dom"/>
</dbReference>
<dbReference type="PANTHER" id="PTHR13096">
    <property type="entry name" value="MINA53 MYC INDUCED NUCLEAR ANTIGEN"/>
    <property type="match status" value="1"/>
</dbReference>
<evidence type="ECO:0000313" key="6">
    <source>
        <dbReference type="Proteomes" id="UP000813463"/>
    </source>
</evidence>
<evidence type="ECO:0000256" key="3">
    <source>
        <dbReference type="RuleBase" id="RU366061"/>
    </source>
</evidence>
<feature type="domain" description="JmjC" evidence="5">
    <location>
        <begin position="435"/>
        <end position="582"/>
    </location>
</feature>
<evidence type="ECO:0000259" key="5">
    <source>
        <dbReference type="PROSITE" id="PS51184"/>
    </source>
</evidence>
<evidence type="ECO:0000256" key="2">
    <source>
        <dbReference type="ARBA" id="ARBA00023004"/>
    </source>
</evidence>
<reference evidence="6" key="1">
    <citation type="journal article" date="2021" name="Nat. Commun.">
        <title>Genomic analyses provide insights into spinach domestication and the genetic basis of agronomic traits.</title>
        <authorList>
            <person name="Cai X."/>
            <person name="Sun X."/>
            <person name="Xu C."/>
            <person name="Sun H."/>
            <person name="Wang X."/>
            <person name="Ge C."/>
            <person name="Zhang Z."/>
            <person name="Wang Q."/>
            <person name="Fei Z."/>
            <person name="Jiao C."/>
            <person name="Wang Q."/>
        </authorList>
    </citation>
    <scope>NUCLEOTIDE SEQUENCE [LARGE SCALE GENOMIC DNA]</scope>
    <source>
        <strain evidence="6">cv. Varoflay</strain>
    </source>
</reference>
<comment type="similarity">
    <text evidence="3">Belongs to the ROX family.</text>
</comment>
<dbReference type="KEGG" id="soe:110799957"/>
<proteinExistence type="inferred from homology"/>
<dbReference type="PROSITE" id="PS51184">
    <property type="entry name" value="JMJC"/>
    <property type="match status" value="1"/>
</dbReference>
<dbReference type="Proteomes" id="UP000813463">
    <property type="component" value="Chromosome 2"/>
</dbReference>
<dbReference type="PANTHER" id="PTHR13096:SF9">
    <property type="entry name" value="BIFUNCTIONAL LYSINE-SPECIFIC DEMETHYLASE AND HISTIDYL-HYDROXYLASE"/>
    <property type="match status" value="1"/>
</dbReference>